<dbReference type="InterPro" id="IPR025659">
    <property type="entry name" value="Tubby-like_C"/>
</dbReference>
<evidence type="ECO:0000313" key="4">
    <source>
        <dbReference type="EMBL" id="KAJ1924687.1"/>
    </source>
</evidence>
<comment type="caution">
    <text evidence="4">The sequence shown here is derived from an EMBL/GenBank/DDBJ whole genome shotgun (WGS) entry which is preliminary data.</text>
</comment>
<feature type="region of interest" description="Disordered" evidence="3">
    <location>
        <begin position="329"/>
        <end position="393"/>
    </location>
</feature>
<organism evidence="4 5">
    <name type="scientific">Tieghemiomyces parasiticus</name>
    <dbReference type="NCBI Taxonomy" id="78921"/>
    <lineage>
        <taxon>Eukaryota</taxon>
        <taxon>Fungi</taxon>
        <taxon>Fungi incertae sedis</taxon>
        <taxon>Zoopagomycota</taxon>
        <taxon>Kickxellomycotina</taxon>
        <taxon>Dimargaritomycetes</taxon>
        <taxon>Dimargaritales</taxon>
        <taxon>Dimargaritaceae</taxon>
        <taxon>Tieghemiomyces</taxon>
    </lineage>
</organism>
<sequence>MRPLTRLRGPTTLLLGTPWALSLCHRTRPIPIFAAAYSTRGRTTQGGYRGGLSRLNTPITRRSAPAAPSESLVHSPTPASTAALVPVDIPKDRHGILQPDAPSTAVLANSALVMTRQIELMNVLVGFEQANKYAIVDASGNHVGYIAESESLGNTITRQLFRTHRAFKASILDKEGNLVLEIHRPFSWINSRIYIKTPTGEVIGEVHQEWHLWKRRYDLFVRGDQFARIDGGFLTWDFDMVDADGARVSSINRNFSGFAREIFTDTGQYVLRLDAASTDQVEGGRGLTLDERAVALACAVTIDIDYFSRHSGHGGGGFMPFPMFFPGMGGGGGEAAEQGTEAGGAPDTTSSPGATGAPPPHPDGYGVESPPDDPFLDDPADGDDGGFFDGDDW</sequence>
<accession>A0A9W8DUZ7</accession>
<evidence type="ECO:0000313" key="5">
    <source>
        <dbReference type="Proteomes" id="UP001150569"/>
    </source>
</evidence>
<feature type="compositionally biased region" description="Acidic residues" evidence="3">
    <location>
        <begin position="370"/>
        <end position="393"/>
    </location>
</feature>
<evidence type="ECO:0000256" key="2">
    <source>
        <dbReference type="RuleBase" id="RU363116"/>
    </source>
</evidence>
<feature type="compositionally biased region" description="Low complexity" evidence="3">
    <location>
        <begin position="335"/>
        <end position="346"/>
    </location>
</feature>
<evidence type="ECO:0000256" key="1">
    <source>
        <dbReference type="ARBA" id="ARBA00005350"/>
    </source>
</evidence>
<name>A0A9W8DUZ7_9FUNG</name>
<protein>
    <recommendedName>
        <fullName evidence="2">Phospholipid scramblase</fullName>
    </recommendedName>
</protein>
<dbReference type="InterPro" id="IPR005552">
    <property type="entry name" value="Scramblase"/>
</dbReference>
<reference evidence="4" key="1">
    <citation type="submission" date="2022-07" db="EMBL/GenBank/DDBJ databases">
        <title>Phylogenomic reconstructions and comparative analyses of Kickxellomycotina fungi.</title>
        <authorList>
            <person name="Reynolds N.K."/>
            <person name="Stajich J.E."/>
            <person name="Barry K."/>
            <person name="Grigoriev I.V."/>
            <person name="Crous P."/>
            <person name="Smith M.E."/>
        </authorList>
    </citation>
    <scope>NUCLEOTIDE SEQUENCE</scope>
    <source>
        <strain evidence="4">RSA 861</strain>
    </source>
</reference>
<dbReference type="EMBL" id="JANBPT010000259">
    <property type="protein sequence ID" value="KAJ1924687.1"/>
    <property type="molecule type" value="Genomic_DNA"/>
</dbReference>
<dbReference type="Pfam" id="PF03803">
    <property type="entry name" value="Scramblase"/>
    <property type="match status" value="1"/>
</dbReference>
<dbReference type="GO" id="GO:0017128">
    <property type="term" value="F:phospholipid scramblase activity"/>
    <property type="evidence" value="ECO:0007669"/>
    <property type="project" value="InterPro"/>
</dbReference>
<evidence type="ECO:0000256" key="3">
    <source>
        <dbReference type="SAM" id="MobiDB-lite"/>
    </source>
</evidence>
<keyword evidence="5" id="KW-1185">Reference proteome</keyword>
<dbReference type="PANTHER" id="PTHR23248">
    <property type="entry name" value="PHOSPHOLIPID SCRAMBLASE-RELATED"/>
    <property type="match status" value="1"/>
</dbReference>
<comment type="similarity">
    <text evidence="1 2">Belongs to the phospholipid scramblase family.</text>
</comment>
<dbReference type="GO" id="GO:0005886">
    <property type="term" value="C:plasma membrane"/>
    <property type="evidence" value="ECO:0007669"/>
    <property type="project" value="TreeGrafter"/>
</dbReference>
<dbReference type="SUPFAM" id="SSF54518">
    <property type="entry name" value="Tubby C-terminal domain-like"/>
    <property type="match status" value="1"/>
</dbReference>
<proteinExistence type="inferred from homology"/>
<dbReference type="OrthoDB" id="191150at2759"/>
<dbReference type="Proteomes" id="UP001150569">
    <property type="component" value="Unassembled WGS sequence"/>
</dbReference>
<gene>
    <name evidence="4" type="ORF">IWQ60_005035</name>
</gene>
<dbReference type="AlphaFoldDB" id="A0A9W8DUZ7"/>
<dbReference type="PANTHER" id="PTHR23248:SF9">
    <property type="entry name" value="PHOSPHOLIPID SCRAMBLASE"/>
    <property type="match status" value="1"/>
</dbReference>